<dbReference type="PANTHER" id="PTHR38422:SF1">
    <property type="entry name" value="SOMETHING ABOUT SILENCING PROTEIN 4"/>
    <property type="match status" value="1"/>
</dbReference>
<comment type="caution">
    <text evidence="4">The sequence shown here is derived from an EMBL/GenBank/DDBJ whole genome shotgun (WGS) entry which is preliminary data.</text>
</comment>
<dbReference type="InParanoid" id="A0A1V8SMN4"/>
<feature type="compositionally biased region" description="Pro residues" evidence="2">
    <location>
        <begin position="375"/>
        <end position="386"/>
    </location>
</feature>
<evidence type="ECO:0000256" key="1">
    <source>
        <dbReference type="SAM" id="Coils"/>
    </source>
</evidence>
<dbReference type="InterPro" id="IPR029184">
    <property type="entry name" value="Sas4_dom"/>
</dbReference>
<dbReference type="GO" id="GO:0033255">
    <property type="term" value="C:SAS acetyltransferase complex"/>
    <property type="evidence" value="ECO:0007669"/>
    <property type="project" value="InterPro"/>
</dbReference>
<feature type="region of interest" description="Disordered" evidence="2">
    <location>
        <begin position="1"/>
        <end position="21"/>
    </location>
</feature>
<name>A0A1V8SMN4_9PEZI</name>
<feature type="compositionally biased region" description="Acidic residues" evidence="2">
    <location>
        <begin position="325"/>
        <end position="334"/>
    </location>
</feature>
<dbReference type="Pfam" id="PF15460">
    <property type="entry name" value="SAS4"/>
    <property type="match status" value="1"/>
</dbReference>
<organism evidence="4 5">
    <name type="scientific">Cryoendolithus antarcticus</name>
    <dbReference type="NCBI Taxonomy" id="1507870"/>
    <lineage>
        <taxon>Eukaryota</taxon>
        <taxon>Fungi</taxon>
        <taxon>Dikarya</taxon>
        <taxon>Ascomycota</taxon>
        <taxon>Pezizomycotina</taxon>
        <taxon>Dothideomycetes</taxon>
        <taxon>Dothideomycetidae</taxon>
        <taxon>Cladosporiales</taxon>
        <taxon>Cladosporiaceae</taxon>
        <taxon>Cryoendolithus</taxon>
    </lineage>
</organism>
<sequence>MPPPEARVMPHATSHEADADFLDERPAKKRKLELRVGPKQQTLDGLAFFTPPADTPPRPPNKITLRRPGGKVIETVNGVQRELSFQGDAVAGATREVSAPVPPAGSSASKKEEKRTLRSQDEGPKLKSELAVYFPNYEEIMFDLPREDDFINLDSVIYVADDLPKRSNTETPSPAKQLKASLTNARVNGTASTPPAQSYAPGTTVLDLSTFLNNVPEDGDDPLTEDFFLKAHKRAERKEKQLRNIERERAMHEKVQLDRLLEGLLGHDWLKVLGVTGVTDSEAKRYESKRAYFISEVQALVDKFKQWKEEEKRQRLEKEAARLAEEEDDDEDGTEASIDAPSSDAASRQLQLETARAGKAARRSLPLPQTSRHPPAQPIPYRPPSPFTTFYPNRLQRDAVLKKGKEKEGVSTRRAGQIMAFGLPMPELGEREFRLPGEYVSAEVLRARGRERRRRHRESVVDASSAAG</sequence>
<evidence type="ECO:0000313" key="4">
    <source>
        <dbReference type="EMBL" id="OQO00393.1"/>
    </source>
</evidence>
<feature type="compositionally biased region" description="Basic and acidic residues" evidence="2">
    <location>
        <begin position="109"/>
        <end position="125"/>
    </location>
</feature>
<keyword evidence="1" id="KW-0175">Coiled coil</keyword>
<feature type="compositionally biased region" description="Low complexity" evidence="2">
    <location>
        <begin position="335"/>
        <end position="347"/>
    </location>
</feature>
<proteinExistence type="predicted"/>
<dbReference type="OrthoDB" id="1938992at2759"/>
<feature type="coiled-coil region" evidence="1">
    <location>
        <begin position="228"/>
        <end position="255"/>
    </location>
</feature>
<dbReference type="Proteomes" id="UP000192596">
    <property type="component" value="Unassembled WGS sequence"/>
</dbReference>
<dbReference type="STRING" id="1507870.A0A1V8SMN4"/>
<evidence type="ECO:0000259" key="3">
    <source>
        <dbReference type="Pfam" id="PF15460"/>
    </source>
</evidence>
<evidence type="ECO:0000256" key="2">
    <source>
        <dbReference type="SAM" id="MobiDB-lite"/>
    </source>
</evidence>
<dbReference type="GO" id="GO:0004402">
    <property type="term" value="F:histone acetyltransferase activity"/>
    <property type="evidence" value="ECO:0007669"/>
    <property type="project" value="TreeGrafter"/>
</dbReference>
<feature type="region of interest" description="Disordered" evidence="2">
    <location>
        <begin position="318"/>
        <end position="391"/>
    </location>
</feature>
<protein>
    <recommendedName>
        <fullName evidence="3">Something about silencing protein 4 domain-containing protein</fullName>
    </recommendedName>
</protein>
<dbReference type="PANTHER" id="PTHR38422">
    <property type="entry name" value="SOMETHING ABOUT SILENCING PROTEIN 4"/>
    <property type="match status" value="1"/>
</dbReference>
<evidence type="ECO:0000313" key="5">
    <source>
        <dbReference type="Proteomes" id="UP000192596"/>
    </source>
</evidence>
<keyword evidence="5" id="KW-1185">Reference proteome</keyword>
<feature type="region of interest" description="Disordered" evidence="2">
    <location>
        <begin position="449"/>
        <end position="468"/>
    </location>
</feature>
<feature type="region of interest" description="Disordered" evidence="2">
    <location>
        <begin position="90"/>
        <end position="125"/>
    </location>
</feature>
<dbReference type="EMBL" id="NAJO01000035">
    <property type="protein sequence ID" value="OQO00393.1"/>
    <property type="molecule type" value="Genomic_DNA"/>
</dbReference>
<feature type="region of interest" description="Disordered" evidence="2">
    <location>
        <begin position="37"/>
        <end position="66"/>
    </location>
</feature>
<dbReference type="InterPro" id="IPR038988">
    <property type="entry name" value="Sas4"/>
</dbReference>
<dbReference type="AlphaFoldDB" id="A0A1V8SMN4"/>
<gene>
    <name evidence="4" type="ORF">B0A48_13742</name>
</gene>
<reference evidence="5" key="1">
    <citation type="submission" date="2017-03" db="EMBL/GenBank/DDBJ databases">
        <title>Genomes of endolithic fungi from Antarctica.</title>
        <authorList>
            <person name="Coleine C."/>
            <person name="Masonjones S."/>
            <person name="Stajich J.E."/>
        </authorList>
    </citation>
    <scope>NUCLEOTIDE SEQUENCE [LARGE SCALE GENOMIC DNA]</scope>
    <source>
        <strain evidence="5">CCFEE 5527</strain>
    </source>
</reference>
<feature type="domain" description="Something about silencing protein 4" evidence="3">
    <location>
        <begin position="221"/>
        <end position="315"/>
    </location>
</feature>
<accession>A0A1V8SMN4</accession>